<reference evidence="3 4" key="1">
    <citation type="submission" date="2015-05" db="EMBL/GenBank/DDBJ databases">
        <title>Photobacterium galathea sp. nov.</title>
        <authorList>
            <person name="Machado H."/>
            <person name="Gram L."/>
        </authorList>
    </citation>
    <scope>NUCLEOTIDE SEQUENCE [LARGE SCALE GENOMIC DNA]</scope>
    <source>
        <strain evidence="3 4">DSM 25995</strain>
    </source>
</reference>
<evidence type="ECO:0000259" key="2">
    <source>
        <dbReference type="Pfam" id="PF18492"/>
    </source>
</evidence>
<organism evidence="3 4">
    <name type="scientific">Photobacterium aphoticum</name>
    <dbReference type="NCBI Taxonomy" id="754436"/>
    <lineage>
        <taxon>Bacteria</taxon>
        <taxon>Pseudomonadati</taxon>
        <taxon>Pseudomonadota</taxon>
        <taxon>Gammaproteobacteria</taxon>
        <taxon>Vibrionales</taxon>
        <taxon>Vibrionaceae</taxon>
        <taxon>Photobacterium</taxon>
    </lineage>
</organism>
<dbReference type="InterPro" id="IPR040536">
    <property type="entry name" value="ASPCH"/>
</dbReference>
<dbReference type="AlphaFoldDB" id="A0A0J1GT58"/>
<evidence type="ECO:0000313" key="3">
    <source>
        <dbReference type="EMBL" id="KLV02920.1"/>
    </source>
</evidence>
<feature type="chain" id="PRO_5005252068" description="ASP external chaperone domain-containing protein" evidence="1">
    <location>
        <begin position="35"/>
        <end position="180"/>
    </location>
</feature>
<dbReference type="RefSeq" id="WP_047872581.1">
    <property type="nucleotide sequence ID" value="NZ_BMYC01000022.1"/>
</dbReference>
<comment type="caution">
    <text evidence="3">The sequence shown here is derived from an EMBL/GenBank/DDBJ whole genome shotgun (WGS) entry which is preliminary data.</text>
</comment>
<evidence type="ECO:0000313" key="4">
    <source>
        <dbReference type="Proteomes" id="UP000036426"/>
    </source>
</evidence>
<gene>
    <name evidence="3" type="ORF">ABT58_01430</name>
</gene>
<proteinExistence type="predicted"/>
<protein>
    <recommendedName>
        <fullName evidence="2">ASP external chaperone domain-containing protein</fullName>
    </recommendedName>
</protein>
<sequence>MKTVKSTRWACRASGVLLSSALLSGIFMAGAAQASSLPALPVLATVPVQAQAEWVPAGDVQIAGEQFTKLAPAAQTRAARTFSVPGAPLTVQAGDRLLQAGSHQGPVEVSGGILVRLSPGVSAQQLAQDSQLTLVFSTPEIAVLKAPAGHNLLPVVADLDSDRRVEHVSLDLVSGANLPQ</sequence>
<evidence type="ECO:0000256" key="1">
    <source>
        <dbReference type="SAM" id="SignalP"/>
    </source>
</evidence>
<accession>A0A0J1GT58</accession>
<keyword evidence="1" id="KW-0732">Signal</keyword>
<keyword evidence="4" id="KW-1185">Reference proteome</keyword>
<dbReference type="PATRIC" id="fig|754436.4.peg.301"/>
<dbReference type="Proteomes" id="UP000036426">
    <property type="component" value="Unassembled WGS sequence"/>
</dbReference>
<feature type="signal peptide" evidence="1">
    <location>
        <begin position="1"/>
        <end position="34"/>
    </location>
</feature>
<feature type="domain" description="ASP external chaperone" evidence="2">
    <location>
        <begin position="56"/>
        <end position="179"/>
    </location>
</feature>
<name>A0A0J1GT58_9GAMM</name>
<dbReference type="OrthoDB" id="9976127at2"/>
<dbReference type="EMBL" id="LDOV01000002">
    <property type="protein sequence ID" value="KLV02920.1"/>
    <property type="molecule type" value="Genomic_DNA"/>
</dbReference>
<dbReference type="Pfam" id="PF18492">
    <property type="entry name" value="ORF_2_N"/>
    <property type="match status" value="1"/>
</dbReference>